<comment type="caution">
    <text evidence="9">The sequence shown here is derived from an EMBL/GenBank/DDBJ whole genome shotgun (WGS) entry which is preliminary data.</text>
</comment>
<keyword evidence="7" id="KW-0455">Luminescence</keyword>
<dbReference type="GeneID" id="58561705"/>
<keyword evidence="5" id="KW-0521">NADP</keyword>
<evidence type="ECO:0000256" key="5">
    <source>
        <dbReference type="ARBA" id="ARBA00022857"/>
    </source>
</evidence>
<keyword evidence="6" id="KW-0560">Oxidoreductase</keyword>
<gene>
    <name evidence="9" type="ORF">J1C50_22940</name>
</gene>
<comment type="function">
    <text evidence="1">LuxC is the fatty acid reductase enzyme responsible for synthesis of the aldehyde substrate for the luminescent reaction catalyzed by luciferase.</text>
</comment>
<dbReference type="InterPro" id="IPR016162">
    <property type="entry name" value="Ald_DH_N"/>
</dbReference>
<evidence type="ECO:0000256" key="1">
    <source>
        <dbReference type="ARBA" id="ARBA00003277"/>
    </source>
</evidence>
<evidence type="ECO:0000256" key="2">
    <source>
        <dbReference type="ARBA" id="ARBA00004908"/>
    </source>
</evidence>
<evidence type="ECO:0000313" key="9">
    <source>
        <dbReference type="EMBL" id="MBO0418371.1"/>
    </source>
</evidence>
<organism evidence="9 10">
    <name type="scientific">Chromobacterium haemolyticum</name>
    <dbReference type="NCBI Taxonomy" id="394935"/>
    <lineage>
        <taxon>Bacteria</taxon>
        <taxon>Pseudomonadati</taxon>
        <taxon>Pseudomonadota</taxon>
        <taxon>Betaproteobacteria</taxon>
        <taxon>Neisseriales</taxon>
        <taxon>Chromobacteriaceae</taxon>
        <taxon>Chromobacterium</taxon>
    </lineage>
</organism>
<proteinExistence type="inferred from homology"/>
<dbReference type="Gene3D" id="3.40.605.10">
    <property type="entry name" value="Aldehyde Dehydrogenase, Chain A, domain 1"/>
    <property type="match status" value="1"/>
</dbReference>
<comment type="similarity">
    <text evidence="3">Belongs to the LuxC family.</text>
</comment>
<evidence type="ECO:0000256" key="8">
    <source>
        <dbReference type="ARBA" id="ARBA00049412"/>
    </source>
</evidence>
<evidence type="ECO:0000313" key="10">
    <source>
        <dbReference type="Proteomes" id="UP000664349"/>
    </source>
</evidence>
<evidence type="ECO:0000256" key="6">
    <source>
        <dbReference type="ARBA" id="ARBA00023002"/>
    </source>
</evidence>
<dbReference type="Proteomes" id="UP000664349">
    <property type="component" value="Unassembled WGS sequence"/>
</dbReference>
<comment type="catalytic activity">
    <reaction evidence="8">
        <text>a long-chain fatty aldehyde + NADP(+) + CoA = a long-chain fatty acyl-CoA + NADPH + H(+)</text>
        <dbReference type="Rhea" id="RHEA:15437"/>
        <dbReference type="ChEBI" id="CHEBI:15378"/>
        <dbReference type="ChEBI" id="CHEBI:17176"/>
        <dbReference type="ChEBI" id="CHEBI:57287"/>
        <dbReference type="ChEBI" id="CHEBI:57783"/>
        <dbReference type="ChEBI" id="CHEBI:58349"/>
        <dbReference type="ChEBI" id="CHEBI:83139"/>
        <dbReference type="EC" id="1.2.1.50"/>
    </reaction>
</comment>
<name>A0ABS3GTK3_9NEIS</name>
<accession>A0ABS3GTK3</accession>
<dbReference type="Pfam" id="PF05893">
    <property type="entry name" value="LuxC"/>
    <property type="match status" value="1"/>
</dbReference>
<reference evidence="9 10" key="1">
    <citation type="submission" date="2021-03" db="EMBL/GenBank/DDBJ databases">
        <title>First Case of infection caused by Chromobacterium haemolyticum derived from water in China.</title>
        <authorList>
            <person name="Chen J."/>
            <person name="Liu C."/>
        </authorList>
    </citation>
    <scope>NUCLEOTIDE SEQUENCE [LARGE SCALE GENOMIC DNA]</scope>
    <source>
        <strain evidence="9 10">WJ-5</strain>
    </source>
</reference>
<dbReference type="RefSeq" id="WP_198001605.1">
    <property type="nucleotide sequence ID" value="NZ_AP019312.1"/>
</dbReference>
<dbReference type="InterPro" id="IPR008670">
    <property type="entry name" value="CoA_reduct_LuxC"/>
</dbReference>
<evidence type="ECO:0000256" key="7">
    <source>
        <dbReference type="ARBA" id="ARBA00023223"/>
    </source>
</evidence>
<sequence length="411" mass="45419">MLKSEAAVIPIPDSIAARMTVLAGAADRVANTPVAVFDDSRVAFLAQLSRRLLADPRTKAMPDVAAFAYWCRQANLARMGAASRRDERLRMGLGLSFHICPANVPVNFAFSMAFGLLAGNTCVLRLPSKASPTAELLTAAIQAELDEPAHAALSDGLLLLRFERDEEVNRFWMSVADGRIVWGGDETVAHMRAFRPKARSREVAFPDRYSLCALVPQAVLALDEADLQQFCRDLFNDIYLMDQAACSSPQLFAWIGDAASVRAAQARLWPALVRLVEQKYTLQAVHVMDKFVQACRQAMGNAQVERIDRHDNLLYRVSLAALGPDQDTCRGYFGTVHEVTLPDLDALAPIVNERFQTLSQHGLDPAHIRAWMLRHGLRGIDRVVPVGRALDMDIVWDGYDIVASLSRLISL</sequence>
<dbReference type="SUPFAM" id="SSF53720">
    <property type="entry name" value="ALDH-like"/>
    <property type="match status" value="1"/>
</dbReference>
<evidence type="ECO:0000256" key="4">
    <source>
        <dbReference type="ARBA" id="ARBA00013020"/>
    </source>
</evidence>
<comment type="pathway">
    <text evidence="2">Lipid metabolism; fatty acid reduction for biolumincescence.</text>
</comment>
<dbReference type="InterPro" id="IPR016161">
    <property type="entry name" value="Ald_DH/histidinol_DH"/>
</dbReference>
<keyword evidence="10" id="KW-1185">Reference proteome</keyword>
<dbReference type="EMBL" id="JAFLRD010000032">
    <property type="protein sequence ID" value="MBO0418371.1"/>
    <property type="molecule type" value="Genomic_DNA"/>
</dbReference>
<protein>
    <recommendedName>
        <fullName evidence="4">long-chain-fatty-acyl-CoA reductase</fullName>
        <ecNumber evidence="4">1.2.1.50</ecNumber>
    </recommendedName>
</protein>
<evidence type="ECO:0000256" key="3">
    <source>
        <dbReference type="ARBA" id="ARBA00010915"/>
    </source>
</evidence>
<dbReference type="EC" id="1.2.1.50" evidence="4"/>